<evidence type="ECO:0000256" key="4">
    <source>
        <dbReference type="ARBA" id="ARBA00022989"/>
    </source>
</evidence>
<evidence type="ECO:0000256" key="5">
    <source>
        <dbReference type="ARBA" id="ARBA00023136"/>
    </source>
</evidence>
<dbReference type="GO" id="GO:0043190">
    <property type="term" value="C:ATP-binding cassette (ABC) transporter complex"/>
    <property type="evidence" value="ECO:0007669"/>
    <property type="project" value="TreeGrafter"/>
</dbReference>
<feature type="transmembrane region" description="Helical" evidence="6">
    <location>
        <begin position="362"/>
        <end position="381"/>
    </location>
</feature>
<dbReference type="GO" id="GO:0015920">
    <property type="term" value="P:lipopolysaccharide transport"/>
    <property type="evidence" value="ECO:0007669"/>
    <property type="project" value="TreeGrafter"/>
</dbReference>
<keyword evidence="5 6" id="KW-0472">Membrane</keyword>
<evidence type="ECO:0000256" key="1">
    <source>
        <dbReference type="ARBA" id="ARBA00004651"/>
    </source>
</evidence>
<proteinExistence type="predicted"/>
<dbReference type="AlphaFoldDB" id="A0A2S0N6M4"/>
<feature type="transmembrane region" description="Helical" evidence="6">
    <location>
        <begin position="91"/>
        <end position="112"/>
    </location>
</feature>
<dbReference type="PANTHER" id="PTHR33529">
    <property type="entry name" value="SLR0882 PROTEIN-RELATED"/>
    <property type="match status" value="1"/>
</dbReference>
<keyword evidence="2" id="KW-1003">Cell membrane</keyword>
<dbReference type="Pfam" id="PF03739">
    <property type="entry name" value="LptF_LptG"/>
    <property type="match status" value="1"/>
</dbReference>
<evidence type="ECO:0008006" key="9">
    <source>
        <dbReference type="Google" id="ProtNLM"/>
    </source>
</evidence>
<evidence type="ECO:0000313" key="7">
    <source>
        <dbReference type="EMBL" id="AVO43766.1"/>
    </source>
</evidence>
<evidence type="ECO:0000256" key="3">
    <source>
        <dbReference type="ARBA" id="ARBA00022692"/>
    </source>
</evidence>
<feature type="transmembrane region" description="Helical" evidence="6">
    <location>
        <begin position="388"/>
        <end position="410"/>
    </location>
</feature>
<name>A0A2S0N6M4_9HYPH</name>
<keyword evidence="3 6" id="KW-0812">Transmembrane</keyword>
<organism evidence="7 8">
    <name type="scientific">Phreatobacter cathodiphilus</name>
    <dbReference type="NCBI Taxonomy" id="1868589"/>
    <lineage>
        <taxon>Bacteria</taxon>
        <taxon>Pseudomonadati</taxon>
        <taxon>Pseudomonadota</taxon>
        <taxon>Alphaproteobacteria</taxon>
        <taxon>Hyphomicrobiales</taxon>
        <taxon>Phreatobacteraceae</taxon>
        <taxon>Phreatobacter</taxon>
    </lineage>
</organism>
<evidence type="ECO:0000313" key="8">
    <source>
        <dbReference type="Proteomes" id="UP000237889"/>
    </source>
</evidence>
<keyword evidence="4 6" id="KW-1133">Transmembrane helix</keyword>
<keyword evidence="8" id="KW-1185">Reference proteome</keyword>
<evidence type="ECO:0000256" key="6">
    <source>
        <dbReference type="SAM" id="Phobius"/>
    </source>
</evidence>
<evidence type="ECO:0000256" key="2">
    <source>
        <dbReference type="ARBA" id="ARBA00022475"/>
    </source>
</evidence>
<sequence>MRTKRLKSRRDRASAICNRIRPRWAREAAAVQPAGSLHRGAGRSQRGTRPVVRSLFALKRRLVSQLDLGGRARRFPSQQAHRIMRDVTVQVALVLLLIESIFVAEQLISGLLEEVLKIRAPLAKTIAMMATMLPQVFELALPTAILIAVYRVSLGLREDREFLMLSSLGIPPHGLIRLVIRIGIWAQIAALAVGGFVDPLARYAFRLVMFSSQYHALTGGTVTANRLFETRIGTVSVMPRSDGVPTPRLFVRQPTEGGGERIVVANGTRLVGPDLDGRVALHLYDFAVDDFPAPPAGASGPQQWPVAPTSSLRGTSTQQSLVFNDIVPFDPRGRNIAELTLPELLTGAFTRTGERLELAKRIGRSLLCLIAPLIALLALSFTTRANQAFVLPLACAGLMTMEIAGTSVLAGVLPAGLWPVLSLVAAGGLTIGVGLVIAVALRSSAIARPGLSRS</sequence>
<dbReference type="OrthoDB" id="8477500at2"/>
<dbReference type="PANTHER" id="PTHR33529:SF6">
    <property type="entry name" value="YJGP_YJGQ FAMILY PERMEASE"/>
    <property type="match status" value="1"/>
</dbReference>
<feature type="transmembrane region" description="Helical" evidence="6">
    <location>
        <begin position="175"/>
        <end position="197"/>
    </location>
</feature>
<accession>A0A2S0N6M4</accession>
<comment type="subcellular location">
    <subcellularLocation>
        <location evidence="1">Cell membrane</location>
        <topology evidence="1">Multi-pass membrane protein</topology>
    </subcellularLocation>
</comment>
<feature type="transmembrane region" description="Helical" evidence="6">
    <location>
        <begin position="132"/>
        <end position="154"/>
    </location>
</feature>
<dbReference type="Proteomes" id="UP000237889">
    <property type="component" value="Chromosome"/>
</dbReference>
<gene>
    <name evidence="7" type="ORF">C6569_01010</name>
</gene>
<dbReference type="InterPro" id="IPR005495">
    <property type="entry name" value="LptG/LptF_permease"/>
</dbReference>
<dbReference type="EMBL" id="CP027668">
    <property type="protein sequence ID" value="AVO43766.1"/>
    <property type="molecule type" value="Genomic_DNA"/>
</dbReference>
<feature type="transmembrane region" description="Helical" evidence="6">
    <location>
        <begin position="416"/>
        <end position="441"/>
    </location>
</feature>
<dbReference type="KEGG" id="phr:C6569_01010"/>
<reference evidence="7 8" key="1">
    <citation type="submission" date="2018-03" db="EMBL/GenBank/DDBJ databases">
        <title>Genome sequencing of Phreatobacter sp.</title>
        <authorList>
            <person name="Kim S.-J."/>
            <person name="Heo J."/>
            <person name="Kwon S.-W."/>
        </authorList>
    </citation>
    <scope>NUCLEOTIDE SEQUENCE [LARGE SCALE GENOMIC DNA]</scope>
    <source>
        <strain evidence="7 8">S-12</strain>
    </source>
</reference>
<protein>
    <recommendedName>
        <fullName evidence="9">LptF/LptG family permease</fullName>
    </recommendedName>
</protein>